<dbReference type="InterPro" id="IPR009078">
    <property type="entry name" value="Ferritin-like_SF"/>
</dbReference>
<dbReference type="InterPro" id="IPR012348">
    <property type="entry name" value="RNR-like"/>
</dbReference>
<accession>A0A4D4IZF2</accession>
<keyword evidence="2" id="KW-1185">Reference proteome</keyword>
<dbReference type="AlphaFoldDB" id="A0A4D4IZF2"/>
<name>A0A4D4IZF2_9PSEU</name>
<dbReference type="InterPro" id="IPR025859">
    <property type="entry name" value="AurF/CmlI"/>
</dbReference>
<dbReference type="GO" id="GO:0016491">
    <property type="term" value="F:oxidoreductase activity"/>
    <property type="evidence" value="ECO:0007669"/>
    <property type="project" value="InterPro"/>
</dbReference>
<dbReference type="OrthoDB" id="786532at2"/>
<evidence type="ECO:0000313" key="2">
    <source>
        <dbReference type="Proteomes" id="UP000298860"/>
    </source>
</evidence>
<dbReference type="Proteomes" id="UP000298860">
    <property type="component" value="Unassembled WGS sequence"/>
</dbReference>
<dbReference type="Pfam" id="PF11583">
    <property type="entry name" value="AurF"/>
    <property type="match status" value="1"/>
</dbReference>
<dbReference type="EMBL" id="BJFL01000004">
    <property type="protein sequence ID" value="GDY29631.1"/>
    <property type="molecule type" value="Genomic_DNA"/>
</dbReference>
<sequence>MTGTLHGDREKVAERLLHASVRNSFDPEVDVDWAAPLDEDLFYVPPHRLSLYGTDLWHRLDHRQRVELSKHELASTASMGIWFELLLMQMLLRHVYAKDPRSRHVQYALTEIADECRHSTMFARMIERMGCPCYRPRRVDEVLAQLLAGIASGPAMWAGILLAEEILDRFQRESMVDDSVQPLVRTVNRIHVIEEARHVRYAREELVRQMVHCRGPALTYHRLMTARGAHVITHSLIHPDVYRAVGLDPRQARRAALTNPSYRDTLRWAGAKVVDFLDDAGLVGGPTRWFWRKSFVRP</sequence>
<comment type="caution">
    <text evidence="1">The sequence shown here is derived from an EMBL/GenBank/DDBJ whole genome shotgun (WGS) entry which is preliminary data.</text>
</comment>
<protein>
    <submittedName>
        <fullName evidence="1">Membrane protein</fullName>
    </submittedName>
</protein>
<reference evidence="2" key="1">
    <citation type="submission" date="2019-04" db="EMBL/GenBank/DDBJ databases">
        <title>Draft genome sequence of Pseudonocardiaceae bacterium SL3-2-4.</title>
        <authorList>
            <person name="Ningsih F."/>
            <person name="Yokota A."/>
            <person name="Sakai Y."/>
            <person name="Nanatani K."/>
            <person name="Yabe S."/>
            <person name="Oetari A."/>
            <person name="Sjamsuridzal W."/>
        </authorList>
    </citation>
    <scope>NUCLEOTIDE SEQUENCE [LARGE SCALE GENOMIC DNA]</scope>
    <source>
        <strain evidence="2">SL3-2-4</strain>
    </source>
</reference>
<gene>
    <name evidence="1" type="ORF">GTS_12640</name>
</gene>
<dbReference type="Gene3D" id="1.10.620.20">
    <property type="entry name" value="Ribonucleotide Reductase, subunit A"/>
    <property type="match status" value="1"/>
</dbReference>
<evidence type="ECO:0000313" key="1">
    <source>
        <dbReference type="EMBL" id="GDY29631.1"/>
    </source>
</evidence>
<dbReference type="RefSeq" id="WP_137812814.1">
    <property type="nucleotide sequence ID" value="NZ_BJFL01000004.1"/>
</dbReference>
<dbReference type="SUPFAM" id="SSF47240">
    <property type="entry name" value="Ferritin-like"/>
    <property type="match status" value="1"/>
</dbReference>
<organism evidence="1 2">
    <name type="scientific">Gandjariella thermophila</name>
    <dbReference type="NCBI Taxonomy" id="1931992"/>
    <lineage>
        <taxon>Bacteria</taxon>
        <taxon>Bacillati</taxon>
        <taxon>Actinomycetota</taxon>
        <taxon>Actinomycetes</taxon>
        <taxon>Pseudonocardiales</taxon>
        <taxon>Pseudonocardiaceae</taxon>
        <taxon>Gandjariella</taxon>
    </lineage>
</organism>
<proteinExistence type="predicted"/>